<dbReference type="PANTHER" id="PTHR42856:SF1">
    <property type="entry name" value="ACYL-COENZYME A THIOESTERASE PAAI"/>
    <property type="match status" value="1"/>
</dbReference>
<dbReference type="AlphaFoldDB" id="A0A1H0U625"/>
<gene>
    <name evidence="3" type="ORF">SAMN05660330_03388</name>
</gene>
<evidence type="ECO:0000259" key="2">
    <source>
        <dbReference type="Pfam" id="PF03061"/>
    </source>
</evidence>
<evidence type="ECO:0000313" key="3">
    <source>
        <dbReference type="EMBL" id="SDP61435.1"/>
    </source>
</evidence>
<dbReference type="Proteomes" id="UP000199073">
    <property type="component" value="Unassembled WGS sequence"/>
</dbReference>
<dbReference type="InterPro" id="IPR003736">
    <property type="entry name" value="PAAI_dom"/>
</dbReference>
<sequence length="128" mass="13998">MNDITNHTYLNDIFAQYLGIELVEAGRGHCKVCLPLKKHFLNAANVVHGGVIFALADVAFAIASNSHGKLALAINAHISFLKSKSDGTLYAEAKEINEPHRLGAYDVLVEDEEGEVIAKFSGMVYRKK</sequence>
<dbReference type="Pfam" id="PF03061">
    <property type="entry name" value="4HBT"/>
    <property type="match status" value="1"/>
</dbReference>
<name>A0A1H0U625_9BACT</name>
<dbReference type="EMBL" id="FNJI01000029">
    <property type="protein sequence ID" value="SDP61435.1"/>
    <property type="molecule type" value="Genomic_DNA"/>
</dbReference>
<dbReference type="GO" id="GO:0016289">
    <property type="term" value="F:acyl-CoA hydrolase activity"/>
    <property type="evidence" value="ECO:0007669"/>
    <property type="project" value="UniProtKB-ARBA"/>
</dbReference>
<dbReference type="OrthoDB" id="32575at2"/>
<protein>
    <submittedName>
        <fullName evidence="3">Acyl-CoA thioesterase</fullName>
    </submittedName>
</protein>
<dbReference type="InterPro" id="IPR052723">
    <property type="entry name" value="Acyl-CoA_thioesterase_PaaI"/>
</dbReference>
<keyword evidence="1" id="KW-0378">Hydrolase</keyword>
<dbReference type="NCBIfam" id="TIGR00369">
    <property type="entry name" value="unchar_dom_1"/>
    <property type="match status" value="1"/>
</dbReference>
<dbReference type="CDD" id="cd03443">
    <property type="entry name" value="PaaI_thioesterase"/>
    <property type="match status" value="1"/>
</dbReference>
<evidence type="ECO:0000256" key="1">
    <source>
        <dbReference type="ARBA" id="ARBA00022801"/>
    </source>
</evidence>
<dbReference type="InterPro" id="IPR029069">
    <property type="entry name" value="HotDog_dom_sf"/>
</dbReference>
<reference evidence="3 4" key="1">
    <citation type="submission" date="2016-10" db="EMBL/GenBank/DDBJ databases">
        <authorList>
            <person name="de Groot N.N."/>
        </authorList>
    </citation>
    <scope>NUCLEOTIDE SEQUENCE [LARGE SCALE GENOMIC DNA]</scope>
    <source>
        <strain evidence="3 4">DSM 12130</strain>
    </source>
</reference>
<proteinExistence type="predicted"/>
<dbReference type="Gene3D" id="3.10.129.10">
    <property type="entry name" value="Hotdog Thioesterase"/>
    <property type="match status" value="1"/>
</dbReference>
<accession>A0A1H0U625</accession>
<evidence type="ECO:0000313" key="4">
    <source>
        <dbReference type="Proteomes" id="UP000199073"/>
    </source>
</evidence>
<feature type="domain" description="Thioesterase" evidence="2">
    <location>
        <begin position="45"/>
        <end position="117"/>
    </location>
</feature>
<dbReference type="SUPFAM" id="SSF54637">
    <property type="entry name" value="Thioesterase/thiol ester dehydrase-isomerase"/>
    <property type="match status" value="1"/>
</dbReference>
<dbReference type="RefSeq" id="WP_092224970.1">
    <property type="nucleotide sequence ID" value="NZ_FNJI01000029.1"/>
</dbReference>
<dbReference type="STRING" id="91360.SAMN05660330_03388"/>
<dbReference type="InterPro" id="IPR006683">
    <property type="entry name" value="Thioestr_dom"/>
</dbReference>
<organism evidence="3 4">
    <name type="scientific">Desulforhopalus singaporensis</name>
    <dbReference type="NCBI Taxonomy" id="91360"/>
    <lineage>
        <taxon>Bacteria</taxon>
        <taxon>Pseudomonadati</taxon>
        <taxon>Thermodesulfobacteriota</taxon>
        <taxon>Desulfobulbia</taxon>
        <taxon>Desulfobulbales</taxon>
        <taxon>Desulfocapsaceae</taxon>
        <taxon>Desulforhopalus</taxon>
    </lineage>
</organism>
<dbReference type="PANTHER" id="PTHR42856">
    <property type="entry name" value="ACYL-COENZYME A THIOESTERASE PAAI"/>
    <property type="match status" value="1"/>
</dbReference>
<keyword evidence="4" id="KW-1185">Reference proteome</keyword>